<proteinExistence type="predicted"/>
<dbReference type="InterPro" id="IPR023562">
    <property type="entry name" value="ClpP/TepA"/>
</dbReference>
<evidence type="ECO:0000313" key="1">
    <source>
        <dbReference type="EMBL" id="KAF2588944.1"/>
    </source>
</evidence>
<accession>A0A8S9K3F0</accession>
<dbReference type="GO" id="GO:0006515">
    <property type="term" value="P:protein quality control for misfolded or incompletely synthesized proteins"/>
    <property type="evidence" value="ECO:0007669"/>
    <property type="project" value="TreeGrafter"/>
</dbReference>
<dbReference type="Gene3D" id="3.90.226.10">
    <property type="entry name" value="2-enoyl-CoA Hydratase, Chain A, domain 1"/>
    <property type="match status" value="1"/>
</dbReference>
<sequence length="430" mass="47876">MEVAAATATSFTTLRARTSAIIPSPYKVRCSSSSSLRASLSRMAYSPHIPEETSLATSVAPSFVYTVRIFEFEVFVAVADLLCCRDRCLMMLFKKKLCDMRLPSEKEVQYLVEVSLTLFCLTYRSLIAICVDLFYVWLYLFSKGSAHEQPPPDLALYLFKNRIVYLGMSLVPIYLYINSTGTTNLGYDTEAFAIYDVMGYVKPPIFTLCVRNAWREAALLLTAGAKGNSRGKLQLAAPHPLEKLVIVSGLQLPPSYSVVDVDSYSGDAVGPQRFHRLAFTRRGRNAGSAHEQPPPDLALYLFKNRIVYLGMSLVPSVTELILFRVSLPSCLREFYFAIYDVMGYVKPPIFTLCVRNAWREADLLLTAGAKGNSRGKLQLAAPHPLEKLVIVSGLQLPPSYSVVDVDSYSGDAVGPQRFHRLAFIRRGRNA</sequence>
<dbReference type="PANTHER" id="PTHR10381:SF47">
    <property type="entry name" value="ATP-DEPENDENT CLP PROTEASE PROTEOLYTIC SUBUNIT-RELATED PROTEIN 4, CHLOROPLASTIC"/>
    <property type="match status" value="1"/>
</dbReference>
<feature type="non-terminal residue" evidence="1">
    <location>
        <position position="1"/>
    </location>
</feature>
<dbReference type="PANTHER" id="PTHR10381">
    <property type="entry name" value="ATP-DEPENDENT CLP PROTEASE PROTEOLYTIC SUBUNIT"/>
    <property type="match status" value="1"/>
</dbReference>
<dbReference type="AlphaFoldDB" id="A0A8S9K3F0"/>
<organism evidence="1">
    <name type="scientific">Brassica cretica</name>
    <name type="common">Mustard</name>
    <dbReference type="NCBI Taxonomy" id="69181"/>
    <lineage>
        <taxon>Eukaryota</taxon>
        <taxon>Viridiplantae</taxon>
        <taxon>Streptophyta</taxon>
        <taxon>Embryophyta</taxon>
        <taxon>Tracheophyta</taxon>
        <taxon>Spermatophyta</taxon>
        <taxon>Magnoliopsida</taxon>
        <taxon>eudicotyledons</taxon>
        <taxon>Gunneridae</taxon>
        <taxon>Pentapetalae</taxon>
        <taxon>rosids</taxon>
        <taxon>malvids</taxon>
        <taxon>Brassicales</taxon>
        <taxon>Brassicaceae</taxon>
        <taxon>Brassiceae</taxon>
        <taxon>Brassica</taxon>
    </lineage>
</organism>
<dbReference type="EMBL" id="QGKY02000190">
    <property type="protein sequence ID" value="KAF2588944.1"/>
    <property type="molecule type" value="Genomic_DNA"/>
</dbReference>
<dbReference type="GO" id="GO:0004252">
    <property type="term" value="F:serine-type endopeptidase activity"/>
    <property type="evidence" value="ECO:0007669"/>
    <property type="project" value="TreeGrafter"/>
</dbReference>
<dbReference type="GO" id="GO:0051117">
    <property type="term" value="F:ATPase binding"/>
    <property type="evidence" value="ECO:0007669"/>
    <property type="project" value="TreeGrafter"/>
</dbReference>
<name>A0A8S9K3F0_BRACR</name>
<protein>
    <submittedName>
        <fullName evidence="1">Uncharacterized protein</fullName>
    </submittedName>
</protein>
<dbReference type="InterPro" id="IPR029045">
    <property type="entry name" value="ClpP/crotonase-like_dom_sf"/>
</dbReference>
<gene>
    <name evidence="1" type="ORF">F2Q70_00039562</name>
</gene>
<reference evidence="1" key="1">
    <citation type="submission" date="2019-12" db="EMBL/GenBank/DDBJ databases">
        <title>Genome sequencing and annotation of Brassica cretica.</title>
        <authorList>
            <person name="Studholme D.J."/>
            <person name="Sarris P.F."/>
        </authorList>
    </citation>
    <scope>NUCLEOTIDE SEQUENCE</scope>
    <source>
        <strain evidence="1">PFS-102/07</strain>
        <tissue evidence="1">Leaf</tissue>
    </source>
</reference>
<dbReference type="GO" id="GO:0009368">
    <property type="term" value="C:endopeptidase Clp complex"/>
    <property type="evidence" value="ECO:0007669"/>
    <property type="project" value="TreeGrafter"/>
</dbReference>
<comment type="caution">
    <text evidence="1">The sequence shown here is derived from an EMBL/GenBank/DDBJ whole genome shotgun (WGS) entry which is preliminary data.</text>
</comment>
<dbReference type="Pfam" id="PF00574">
    <property type="entry name" value="CLP_protease"/>
    <property type="match status" value="2"/>
</dbReference>
<dbReference type="GO" id="GO:0004176">
    <property type="term" value="F:ATP-dependent peptidase activity"/>
    <property type="evidence" value="ECO:0007669"/>
    <property type="project" value="TreeGrafter"/>
</dbReference>
<dbReference type="SUPFAM" id="SSF52096">
    <property type="entry name" value="ClpP/crotonase"/>
    <property type="match status" value="2"/>
</dbReference>